<gene>
    <name evidence="1" type="primary">Acey_s0157.g3213</name>
    <name evidence="1" type="ORF">Y032_0157g3213</name>
</gene>
<evidence type="ECO:0000313" key="1">
    <source>
        <dbReference type="EMBL" id="EYB95684.1"/>
    </source>
</evidence>
<name>A0A016SZD8_9BILA</name>
<dbReference type="Proteomes" id="UP000024635">
    <property type="component" value="Unassembled WGS sequence"/>
</dbReference>
<organism evidence="1 2">
    <name type="scientific">Ancylostoma ceylanicum</name>
    <dbReference type="NCBI Taxonomy" id="53326"/>
    <lineage>
        <taxon>Eukaryota</taxon>
        <taxon>Metazoa</taxon>
        <taxon>Ecdysozoa</taxon>
        <taxon>Nematoda</taxon>
        <taxon>Chromadorea</taxon>
        <taxon>Rhabditida</taxon>
        <taxon>Rhabditina</taxon>
        <taxon>Rhabditomorpha</taxon>
        <taxon>Strongyloidea</taxon>
        <taxon>Ancylostomatidae</taxon>
        <taxon>Ancylostomatinae</taxon>
        <taxon>Ancylostoma</taxon>
    </lineage>
</organism>
<accession>A0A016SZD8</accession>
<sequence length="109" mass="12033">MIARTCTHLYRREYSTNFEAGFVKEALDVYSEKLATVPDLPRDVVPPQLEHHAAAADFVRPTPLLHNTCISANPTPSLSTTTTATITVSSSNLWTMTTDTINSNPRTEI</sequence>
<evidence type="ECO:0000313" key="2">
    <source>
        <dbReference type="Proteomes" id="UP000024635"/>
    </source>
</evidence>
<keyword evidence="2" id="KW-1185">Reference proteome</keyword>
<proteinExistence type="predicted"/>
<protein>
    <submittedName>
        <fullName evidence="1">Uncharacterized protein</fullName>
    </submittedName>
</protein>
<dbReference type="AlphaFoldDB" id="A0A016SZD8"/>
<reference evidence="2" key="1">
    <citation type="journal article" date="2015" name="Nat. Genet.">
        <title>The genome and transcriptome of the zoonotic hookworm Ancylostoma ceylanicum identify infection-specific gene families.</title>
        <authorList>
            <person name="Schwarz E.M."/>
            <person name="Hu Y."/>
            <person name="Antoshechkin I."/>
            <person name="Miller M.M."/>
            <person name="Sternberg P.W."/>
            <person name="Aroian R.V."/>
        </authorList>
    </citation>
    <scope>NUCLEOTIDE SEQUENCE</scope>
    <source>
        <strain evidence="2">HY135</strain>
    </source>
</reference>
<comment type="caution">
    <text evidence="1">The sequence shown here is derived from an EMBL/GenBank/DDBJ whole genome shotgun (WGS) entry which is preliminary data.</text>
</comment>
<dbReference type="EMBL" id="JARK01001493">
    <property type="protein sequence ID" value="EYB95684.1"/>
    <property type="molecule type" value="Genomic_DNA"/>
</dbReference>